<feature type="transmembrane region" description="Helical" evidence="12">
    <location>
        <begin position="207"/>
        <end position="229"/>
    </location>
</feature>
<feature type="transmembrane region" description="Helical" evidence="12">
    <location>
        <begin position="146"/>
        <end position="166"/>
    </location>
</feature>
<evidence type="ECO:0000313" key="14">
    <source>
        <dbReference type="Proteomes" id="UP000799436"/>
    </source>
</evidence>
<protein>
    <submittedName>
        <fullName evidence="13">Bacteriorhodopsin</fullName>
    </submittedName>
</protein>
<evidence type="ECO:0000256" key="5">
    <source>
        <dbReference type="ARBA" id="ARBA00022692"/>
    </source>
</evidence>
<dbReference type="InterPro" id="IPR018229">
    <property type="entry name" value="Rhodopsin_retinal_BS"/>
</dbReference>
<sequence length="339" mass="37674">MSSSSDYGLLFKRGNNAAVRVNTLSNGKSVDISITERGSDVYYGIMSVMGATAIFILIASAFKSRSERIFFYMTAAINFTACIAYYSMGSNVGWTPIDVEWRRTHDHGVGGINREIFYARYVDWFITTPLLIIDLLLTAGMPWPTIAWAIFMDEIMVVTGLLGALVHSRFKWGFYGFGCAAMFYVFWIIAFEGRKYALRLGRDVHRVYLLCGVLTLVVWLLYPICWGVSEGGNVITPDSEAVFYGILDLCAKPLFSIFLLVGHWRIDPARMGMRLRDYDQEPDHFGRKDYKDEEKHGAGRHGVMNGTTDESATGMSTATSHGAANGTAAGNTRGAETTV</sequence>
<evidence type="ECO:0000256" key="12">
    <source>
        <dbReference type="SAM" id="Phobius"/>
    </source>
</evidence>
<evidence type="ECO:0000256" key="8">
    <source>
        <dbReference type="ARBA" id="ARBA00022991"/>
    </source>
</evidence>
<feature type="transmembrane region" description="Helical" evidence="12">
    <location>
        <begin position="241"/>
        <end position="266"/>
    </location>
</feature>
<dbReference type="OrthoDB" id="536545at2759"/>
<keyword evidence="4" id="KW-0716">Sensory transduction</keyword>
<feature type="transmembrane region" description="Helical" evidence="12">
    <location>
        <begin position="69"/>
        <end position="88"/>
    </location>
</feature>
<dbReference type="PANTHER" id="PTHR28286:SF1">
    <property type="entry name" value="30 KDA HEAT SHOCK PROTEIN-RELATED"/>
    <property type="match status" value="1"/>
</dbReference>
<proteinExistence type="inferred from homology"/>
<accession>A0A6G1L1L7</accession>
<dbReference type="FunFam" id="1.20.1070.10:FF:000160">
    <property type="entry name" value="Related to Opsin-1"/>
    <property type="match status" value="1"/>
</dbReference>
<comment type="similarity">
    <text evidence="2">Belongs to the archaeal/bacterial/fungal opsin family.</text>
</comment>
<keyword evidence="5 12" id="KW-0812">Transmembrane</keyword>
<comment type="subcellular location">
    <subcellularLocation>
        <location evidence="1">Membrane</location>
        <topology evidence="1">Multi-pass membrane protein</topology>
    </subcellularLocation>
</comment>
<dbReference type="InterPro" id="IPR001425">
    <property type="entry name" value="Arc/bac/fun_rhodopsins"/>
</dbReference>
<evidence type="ECO:0000256" key="3">
    <source>
        <dbReference type="ARBA" id="ARBA00022543"/>
    </source>
</evidence>
<evidence type="ECO:0000313" key="13">
    <source>
        <dbReference type="EMBL" id="KAF2766134.1"/>
    </source>
</evidence>
<dbReference type="GO" id="GO:0009881">
    <property type="term" value="F:photoreceptor activity"/>
    <property type="evidence" value="ECO:0007669"/>
    <property type="project" value="UniProtKB-KW"/>
</dbReference>
<evidence type="ECO:0000256" key="4">
    <source>
        <dbReference type="ARBA" id="ARBA00022606"/>
    </source>
</evidence>
<dbReference type="Pfam" id="PF01036">
    <property type="entry name" value="Bac_rhodopsin"/>
    <property type="match status" value="1"/>
</dbReference>
<dbReference type="GO" id="GO:0005216">
    <property type="term" value="F:monoatomic ion channel activity"/>
    <property type="evidence" value="ECO:0007669"/>
    <property type="project" value="InterPro"/>
</dbReference>
<feature type="compositionally biased region" description="Basic and acidic residues" evidence="11">
    <location>
        <begin position="286"/>
        <end position="297"/>
    </location>
</feature>
<evidence type="ECO:0000256" key="11">
    <source>
        <dbReference type="SAM" id="MobiDB-lite"/>
    </source>
</evidence>
<dbReference type="CDD" id="cd15239">
    <property type="entry name" value="7tm_YRO2_fungal-like"/>
    <property type="match status" value="1"/>
</dbReference>
<feature type="compositionally biased region" description="Low complexity" evidence="11">
    <location>
        <begin position="317"/>
        <end position="339"/>
    </location>
</feature>
<dbReference type="AlphaFoldDB" id="A0A6G1L1L7"/>
<dbReference type="GO" id="GO:0005783">
    <property type="term" value="C:endoplasmic reticulum"/>
    <property type="evidence" value="ECO:0007669"/>
    <property type="project" value="TreeGrafter"/>
</dbReference>
<keyword evidence="14" id="KW-1185">Reference proteome</keyword>
<gene>
    <name evidence="13" type="ORF">EJ03DRAFT_318271</name>
</gene>
<feature type="transmembrane region" description="Helical" evidence="12">
    <location>
        <begin position="172"/>
        <end position="191"/>
    </location>
</feature>
<feature type="region of interest" description="Disordered" evidence="11">
    <location>
        <begin position="286"/>
        <end position="339"/>
    </location>
</feature>
<dbReference type="PANTHER" id="PTHR28286">
    <property type="match status" value="1"/>
</dbReference>
<keyword evidence="8" id="KW-0157">Chromophore</keyword>
<keyword evidence="10" id="KW-0675">Receptor</keyword>
<dbReference type="GO" id="GO:0005886">
    <property type="term" value="C:plasma membrane"/>
    <property type="evidence" value="ECO:0007669"/>
    <property type="project" value="TreeGrafter"/>
</dbReference>
<evidence type="ECO:0000256" key="6">
    <source>
        <dbReference type="ARBA" id="ARBA00022925"/>
    </source>
</evidence>
<feature type="compositionally biased region" description="Polar residues" evidence="11">
    <location>
        <begin position="305"/>
        <end position="316"/>
    </location>
</feature>
<dbReference type="Gene3D" id="1.20.1070.10">
    <property type="entry name" value="Rhodopsin 7-helix transmembrane proteins"/>
    <property type="match status" value="1"/>
</dbReference>
<feature type="transmembrane region" description="Helical" evidence="12">
    <location>
        <begin position="41"/>
        <end position="62"/>
    </location>
</feature>
<name>A0A6G1L1L7_9PEZI</name>
<feature type="transmembrane region" description="Helical" evidence="12">
    <location>
        <begin position="121"/>
        <end position="139"/>
    </location>
</feature>
<evidence type="ECO:0000256" key="9">
    <source>
        <dbReference type="ARBA" id="ARBA00023136"/>
    </source>
</evidence>
<keyword evidence="3" id="KW-0600">Photoreceptor protein</keyword>
<keyword evidence="9 12" id="KW-0472">Membrane</keyword>
<dbReference type="PROSITE" id="PS00950">
    <property type="entry name" value="BACTERIAL_OPSIN_1"/>
    <property type="match status" value="1"/>
</dbReference>
<evidence type="ECO:0000256" key="2">
    <source>
        <dbReference type="ARBA" id="ARBA00008130"/>
    </source>
</evidence>
<dbReference type="InterPro" id="IPR043476">
    <property type="entry name" value="Yro2-like_7TM"/>
</dbReference>
<keyword evidence="7 12" id="KW-1133">Transmembrane helix</keyword>
<keyword evidence="6" id="KW-0681">Retinal protein</keyword>
<dbReference type="SMART" id="SM01021">
    <property type="entry name" value="Bac_rhodopsin"/>
    <property type="match status" value="1"/>
</dbReference>
<dbReference type="SUPFAM" id="SSF81321">
    <property type="entry name" value="Family A G protein-coupled receptor-like"/>
    <property type="match status" value="1"/>
</dbReference>
<organism evidence="13 14">
    <name type="scientific">Teratosphaeria nubilosa</name>
    <dbReference type="NCBI Taxonomy" id="161662"/>
    <lineage>
        <taxon>Eukaryota</taxon>
        <taxon>Fungi</taxon>
        <taxon>Dikarya</taxon>
        <taxon>Ascomycota</taxon>
        <taxon>Pezizomycotina</taxon>
        <taxon>Dothideomycetes</taxon>
        <taxon>Dothideomycetidae</taxon>
        <taxon>Mycosphaerellales</taxon>
        <taxon>Teratosphaeriaceae</taxon>
        <taxon>Teratosphaeria</taxon>
    </lineage>
</organism>
<dbReference type="Proteomes" id="UP000799436">
    <property type="component" value="Unassembled WGS sequence"/>
</dbReference>
<evidence type="ECO:0000256" key="1">
    <source>
        <dbReference type="ARBA" id="ARBA00004141"/>
    </source>
</evidence>
<evidence type="ECO:0000256" key="10">
    <source>
        <dbReference type="ARBA" id="ARBA00023170"/>
    </source>
</evidence>
<dbReference type="GO" id="GO:0007602">
    <property type="term" value="P:phototransduction"/>
    <property type="evidence" value="ECO:0007669"/>
    <property type="project" value="UniProtKB-KW"/>
</dbReference>
<reference evidence="13" key="1">
    <citation type="journal article" date="2020" name="Stud. Mycol.">
        <title>101 Dothideomycetes genomes: a test case for predicting lifestyles and emergence of pathogens.</title>
        <authorList>
            <person name="Haridas S."/>
            <person name="Albert R."/>
            <person name="Binder M."/>
            <person name="Bloem J."/>
            <person name="Labutti K."/>
            <person name="Salamov A."/>
            <person name="Andreopoulos B."/>
            <person name="Baker S."/>
            <person name="Barry K."/>
            <person name="Bills G."/>
            <person name="Bluhm B."/>
            <person name="Cannon C."/>
            <person name="Castanera R."/>
            <person name="Culley D."/>
            <person name="Daum C."/>
            <person name="Ezra D."/>
            <person name="Gonzalez J."/>
            <person name="Henrissat B."/>
            <person name="Kuo A."/>
            <person name="Liang C."/>
            <person name="Lipzen A."/>
            <person name="Lutzoni F."/>
            <person name="Magnuson J."/>
            <person name="Mondo S."/>
            <person name="Nolan M."/>
            <person name="Ohm R."/>
            <person name="Pangilinan J."/>
            <person name="Park H.-J."/>
            <person name="Ramirez L."/>
            <person name="Alfaro M."/>
            <person name="Sun H."/>
            <person name="Tritt A."/>
            <person name="Yoshinaga Y."/>
            <person name="Zwiers L.-H."/>
            <person name="Turgeon B."/>
            <person name="Goodwin S."/>
            <person name="Spatafora J."/>
            <person name="Crous P."/>
            <person name="Grigoriev I."/>
        </authorList>
    </citation>
    <scope>NUCLEOTIDE SEQUENCE</scope>
    <source>
        <strain evidence="13">CBS 116005</strain>
    </source>
</reference>
<dbReference type="EMBL" id="ML995877">
    <property type="protein sequence ID" value="KAF2766134.1"/>
    <property type="molecule type" value="Genomic_DNA"/>
</dbReference>
<evidence type="ECO:0000256" key="7">
    <source>
        <dbReference type="ARBA" id="ARBA00022989"/>
    </source>
</evidence>
<dbReference type="PRINTS" id="PR00251">
    <property type="entry name" value="BACTRLOPSIN"/>
</dbReference>